<comment type="caution">
    <text evidence="1">The sequence shown here is derived from an EMBL/GenBank/DDBJ whole genome shotgun (WGS) entry which is preliminary data.</text>
</comment>
<sequence>SHEYFVVGDFAQAYHSIGLNPEDATKFGAVCVQQAYIWHRVGFGLNFSGAGLSQGVEALKHLHKAYGGAKGLDAIPQPWRHMWTQLCENWSWALAQGKVDPSLATGQAAMALHDLKLYVDDYHSSDDDPLVCLQKHYWSSRLAQAHGISSHPSKVFTNISPGKQQEGKLDDVIPTPDGAPFLGLWWTKANDGLSPTLKTDADSIMKV</sequence>
<name>A0A7J6KIR0_PERCH</name>
<reference evidence="1 2" key="1">
    <citation type="submission" date="2020-04" db="EMBL/GenBank/DDBJ databases">
        <title>Perkinsus chesapeaki whole genome sequence.</title>
        <authorList>
            <person name="Bogema D.R."/>
        </authorList>
    </citation>
    <scope>NUCLEOTIDE SEQUENCE [LARGE SCALE GENOMIC DNA]</scope>
    <source>
        <strain evidence="1">ATCC PRA-425</strain>
    </source>
</reference>
<keyword evidence="2" id="KW-1185">Reference proteome</keyword>
<proteinExistence type="predicted"/>
<feature type="non-terminal residue" evidence="1">
    <location>
        <position position="207"/>
    </location>
</feature>
<protein>
    <submittedName>
        <fullName evidence="1">Uncharacterized protein</fullName>
    </submittedName>
</protein>
<evidence type="ECO:0000313" key="2">
    <source>
        <dbReference type="Proteomes" id="UP000591131"/>
    </source>
</evidence>
<evidence type="ECO:0000313" key="1">
    <source>
        <dbReference type="EMBL" id="KAF4647163.1"/>
    </source>
</evidence>
<dbReference type="Proteomes" id="UP000591131">
    <property type="component" value="Unassembled WGS sequence"/>
</dbReference>
<feature type="non-terminal residue" evidence="1">
    <location>
        <position position="1"/>
    </location>
</feature>
<organism evidence="1 2">
    <name type="scientific">Perkinsus chesapeaki</name>
    <name type="common">Clam parasite</name>
    <name type="synonym">Perkinsus andrewsi</name>
    <dbReference type="NCBI Taxonomy" id="330153"/>
    <lineage>
        <taxon>Eukaryota</taxon>
        <taxon>Sar</taxon>
        <taxon>Alveolata</taxon>
        <taxon>Perkinsozoa</taxon>
        <taxon>Perkinsea</taxon>
        <taxon>Perkinsida</taxon>
        <taxon>Perkinsidae</taxon>
        <taxon>Perkinsus</taxon>
    </lineage>
</organism>
<dbReference type="AlphaFoldDB" id="A0A7J6KIR0"/>
<gene>
    <name evidence="1" type="ORF">FOL47_005001</name>
</gene>
<accession>A0A7J6KIR0</accession>
<dbReference type="EMBL" id="JAAPAO010002809">
    <property type="protein sequence ID" value="KAF4647163.1"/>
    <property type="molecule type" value="Genomic_DNA"/>
</dbReference>